<evidence type="ECO:0000313" key="15">
    <source>
        <dbReference type="EMBL" id="RHF50787.1"/>
    </source>
</evidence>
<dbReference type="RefSeq" id="WP_118176611.1">
    <property type="nucleotide sequence ID" value="NZ_CP195933.1"/>
</dbReference>
<accession>A0A414NUG3</accession>
<dbReference type="InterPro" id="IPR035906">
    <property type="entry name" value="MetI-like_sf"/>
</dbReference>
<evidence type="ECO:0000256" key="9">
    <source>
        <dbReference type="ARBA" id="ARBA00023136"/>
    </source>
</evidence>
<dbReference type="InterPro" id="IPR050045">
    <property type="entry name" value="Opp2B"/>
</dbReference>
<dbReference type="Gene3D" id="1.10.3720.10">
    <property type="entry name" value="MetI-like"/>
    <property type="match status" value="1"/>
</dbReference>
<dbReference type="GO" id="GO:0005886">
    <property type="term" value="C:plasma membrane"/>
    <property type="evidence" value="ECO:0007669"/>
    <property type="project" value="UniProtKB-SubCell"/>
</dbReference>
<feature type="transmembrane region" description="Helical" evidence="13">
    <location>
        <begin position="12"/>
        <end position="30"/>
    </location>
</feature>
<dbReference type="InterPro" id="IPR000515">
    <property type="entry name" value="MetI-like"/>
</dbReference>
<keyword evidence="6 13" id="KW-1133">Transmembrane helix</keyword>
<keyword evidence="3" id="KW-1003">Cell membrane</keyword>
<keyword evidence="8" id="KW-0921">Nickel transport</keyword>
<feature type="transmembrane region" description="Helical" evidence="13">
    <location>
        <begin position="174"/>
        <end position="192"/>
    </location>
</feature>
<proteinExistence type="inferred from homology"/>
<comment type="subunit">
    <text evidence="11">The complex is composed of two ATP-binding proteins (NikD and NikE), two transmembrane proteins (NikB and NikC) and a solute-binding protein (NikA).</text>
</comment>
<evidence type="ECO:0000256" key="11">
    <source>
        <dbReference type="ARBA" id="ARBA00038669"/>
    </source>
</evidence>
<dbReference type="Pfam" id="PF00528">
    <property type="entry name" value="BPD_transp_1"/>
    <property type="match status" value="1"/>
</dbReference>
<feature type="transmembrane region" description="Helical" evidence="13">
    <location>
        <begin position="137"/>
        <end position="159"/>
    </location>
</feature>
<dbReference type="AlphaFoldDB" id="A0A414NUG3"/>
<keyword evidence="4" id="KW-0533">Nickel</keyword>
<evidence type="ECO:0000256" key="4">
    <source>
        <dbReference type="ARBA" id="ARBA00022596"/>
    </source>
</evidence>
<keyword evidence="9 13" id="KW-0472">Membrane</keyword>
<feature type="transmembrane region" description="Helical" evidence="13">
    <location>
        <begin position="104"/>
        <end position="125"/>
    </location>
</feature>
<dbReference type="PROSITE" id="PS50928">
    <property type="entry name" value="ABC_TM1"/>
    <property type="match status" value="1"/>
</dbReference>
<dbReference type="GO" id="GO:0015099">
    <property type="term" value="F:nickel cation transmembrane transporter activity"/>
    <property type="evidence" value="ECO:0007669"/>
    <property type="project" value="InterPro"/>
</dbReference>
<organism evidence="15 16">
    <name type="scientific">Mitsuokella multacida</name>
    <dbReference type="NCBI Taxonomy" id="52226"/>
    <lineage>
        <taxon>Bacteria</taxon>
        <taxon>Bacillati</taxon>
        <taxon>Bacillota</taxon>
        <taxon>Negativicutes</taxon>
        <taxon>Selenomonadales</taxon>
        <taxon>Selenomonadaceae</taxon>
        <taxon>Mitsuokella</taxon>
    </lineage>
</organism>
<dbReference type="NCBIfam" id="NF045470">
    <property type="entry name" value="Opp2B"/>
    <property type="match status" value="1"/>
</dbReference>
<dbReference type="Proteomes" id="UP000283442">
    <property type="component" value="Unassembled WGS sequence"/>
</dbReference>
<evidence type="ECO:0000313" key="16">
    <source>
        <dbReference type="Proteomes" id="UP000283442"/>
    </source>
</evidence>
<evidence type="ECO:0000256" key="3">
    <source>
        <dbReference type="ARBA" id="ARBA00022475"/>
    </source>
</evidence>
<feature type="transmembrane region" description="Helical" evidence="13">
    <location>
        <begin position="278"/>
        <end position="300"/>
    </location>
</feature>
<feature type="domain" description="ABC transmembrane type-1" evidence="14">
    <location>
        <begin position="98"/>
        <end position="300"/>
    </location>
</feature>
<reference evidence="15 16" key="1">
    <citation type="submission" date="2018-08" db="EMBL/GenBank/DDBJ databases">
        <title>A genome reference for cultivated species of the human gut microbiota.</title>
        <authorList>
            <person name="Zou Y."/>
            <person name="Xue W."/>
            <person name="Luo G."/>
        </authorList>
    </citation>
    <scope>NUCLEOTIDE SEQUENCE [LARGE SCALE GENOMIC DNA]</scope>
    <source>
        <strain evidence="15 16">AM25-21AC</strain>
    </source>
</reference>
<keyword evidence="5 13" id="KW-0812">Transmembrane</keyword>
<evidence type="ECO:0000256" key="6">
    <source>
        <dbReference type="ARBA" id="ARBA00022989"/>
    </source>
</evidence>
<evidence type="ECO:0000256" key="2">
    <source>
        <dbReference type="ARBA" id="ARBA00022448"/>
    </source>
</evidence>
<dbReference type="PANTHER" id="PTHR43163">
    <property type="entry name" value="DIPEPTIDE TRANSPORT SYSTEM PERMEASE PROTEIN DPPB-RELATED"/>
    <property type="match status" value="1"/>
</dbReference>
<evidence type="ECO:0000256" key="12">
    <source>
        <dbReference type="ARBA" id="ARBA00044774"/>
    </source>
</evidence>
<evidence type="ECO:0000259" key="14">
    <source>
        <dbReference type="PROSITE" id="PS50928"/>
    </source>
</evidence>
<dbReference type="Pfam" id="PF19300">
    <property type="entry name" value="BPD_transp_1_N"/>
    <property type="match status" value="1"/>
</dbReference>
<evidence type="ECO:0000256" key="1">
    <source>
        <dbReference type="ARBA" id="ARBA00004651"/>
    </source>
</evidence>
<keyword evidence="7" id="KW-0406">Ion transport</keyword>
<name>A0A414NUG3_9FIRM</name>
<dbReference type="OrthoDB" id="9773221at2"/>
<protein>
    <recommendedName>
        <fullName evidence="12">Nickel import system permease protein NikB</fullName>
    </recommendedName>
</protein>
<dbReference type="EMBL" id="QRHE01000011">
    <property type="protein sequence ID" value="RHF50787.1"/>
    <property type="molecule type" value="Genomic_DNA"/>
</dbReference>
<comment type="caution">
    <text evidence="15">The sequence shown here is derived from an EMBL/GenBank/DDBJ whole genome shotgun (WGS) entry which is preliminary data.</text>
</comment>
<keyword evidence="2 13" id="KW-0813">Transport</keyword>
<dbReference type="SUPFAM" id="SSF161098">
    <property type="entry name" value="MetI-like"/>
    <property type="match status" value="1"/>
</dbReference>
<evidence type="ECO:0000256" key="5">
    <source>
        <dbReference type="ARBA" id="ARBA00022692"/>
    </source>
</evidence>
<dbReference type="InterPro" id="IPR045621">
    <property type="entry name" value="BPD_transp_1_N"/>
</dbReference>
<gene>
    <name evidence="15" type="ORF">DW674_09925</name>
</gene>
<dbReference type="PANTHER" id="PTHR43163:SF9">
    <property type="entry name" value="ABC TRANSPORTER PERMEASE PROTEIN"/>
    <property type="match status" value="1"/>
</dbReference>
<comment type="similarity">
    <text evidence="10">Belongs to the binding-protein-dependent transport system permease family. OppBC subfamily.</text>
</comment>
<evidence type="ECO:0000256" key="8">
    <source>
        <dbReference type="ARBA" id="ARBA00023112"/>
    </source>
</evidence>
<evidence type="ECO:0000256" key="10">
    <source>
        <dbReference type="ARBA" id="ARBA00024202"/>
    </source>
</evidence>
<dbReference type="CDD" id="cd06261">
    <property type="entry name" value="TM_PBP2"/>
    <property type="match status" value="1"/>
</dbReference>
<comment type="subcellular location">
    <subcellularLocation>
        <location evidence="1 13">Cell membrane</location>
        <topology evidence="1 13">Multi-pass membrane protein</topology>
    </subcellularLocation>
</comment>
<evidence type="ECO:0000256" key="13">
    <source>
        <dbReference type="RuleBase" id="RU363032"/>
    </source>
</evidence>
<sequence length="314" mass="35016">MHRYIIQRVLQLIPILFGITFLTFSLMQFTQDDAVDHLYEQSGTAVSEEVKDQKRAELGLDQPFLVQYGHWLKGAATGDMGRSYISGKRVFESFSEKLPMTVELMLVSIAMTLLIAIPFGILSAARQNTTLDLCVRFLTFIGNSLPNFFVALLLIYFLALKLNLFPIMGSRENAASVFLPALTLAISMSAKYTRQIRAAVLEELGKPYVAGARSRGISEWTILTHSVLRSSFITIITLLALSIGSLLGGTAIVETIFMWDGVGKLVVDAILSRDYPLIQAYVVWMSIIYVGVNLAADLLYHALDPRVRHEEEMK</sequence>
<feature type="transmembrane region" description="Helical" evidence="13">
    <location>
        <begin position="232"/>
        <end position="258"/>
    </location>
</feature>
<evidence type="ECO:0000256" key="7">
    <source>
        <dbReference type="ARBA" id="ARBA00023065"/>
    </source>
</evidence>